<dbReference type="HAMAP" id="MF_00202">
    <property type="entry name" value="Idi"/>
    <property type="match status" value="1"/>
</dbReference>
<feature type="domain" description="Nudix hydrolase" evidence="12">
    <location>
        <begin position="28"/>
        <end position="161"/>
    </location>
</feature>
<dbReference type="AlphaFoldDB" id="A0A5E7R0A1"/>
<dbReference type="PANTHER" id="PTHR10885">
    <property type="entry name" value="ISOPENTENYL-DIPHOSPHATE DELTA-ISOMERASE"/>
    <property type="match status" value="1"/>
</dbReference>
<evidence type="ECO:0000256" key="3">
    <source>
        <dbReference type="ARBA" id="ARBA00012057"/>
    </source>
</evidence>
<evidence type="ECO:0000256" key="10">
    <source>
        <dbReference type="HAMAP-Rule" id="MF_00202"/>
    </source>
</evidence>
<dbReference type="PANTHER" id="PTHR10885:SF0">
    <property type="entry name" value="ISOPENTENYL-DIPHOSPHATE DELTA-ISOMERASE"/>
    <property type="match status" value="1"/>
</dbReference>
<evidence type="ECO:0000256" key="9">
    <source>
        <dbReference type="ARBA" id="ARBA00023235"/>
    </source>
</evidence>
<dbReference type="SUPFAM" id="SSF55811">
    <property type="entry name" value="Nudix"/>
    <property type="match status" value="1"/>
</dbReference>
<dbReference type="Proteomes" id="UP000326611">
    <property type="component" value="Unassembled WGS sequence"/>
</dbReference>
<keyword evidence="6 10" id="KW-0460">Magnesium</keyword>
<protein>
    <recommendedName>
        <fullName evidence="3 10">Isopentenyl-diphosphate Delta-isomerase</fullName>
        <shortName evidence="10">IPP isomerase</shortName>
        <ecNumber evidence="3 10">5.3.3.2</ecNumber>
    </recommendedName>
    <alternativeName>
        <fullName evidence="10">IPP:DMAPP isomerase</fullName>
    </alternativeName>
    <alternativeName>
        <fullName evidence="10">Isopentenyl pyrophosphate isomerase</fullName>
    </alternativeName>
</protein>
<keyword evidence="5 10" id="KW-0479">Metal-binding</keyword>
<comment type="similarity">
    <text evidence="2 10">Belongs to the IPP isomerase type 1 family.</text>
</comment>
<dbReference type="Gene3D" id="3.90.79.10">
    <property type="entry name" value="Nucleoside Triphosphate Pyrophosphohydrolase"/>
    <property type="match status" value="1"/>
</dbReference>
<dbReference type="CDD" id="cd02885">
    <property type="entry name" value="NUDIX_IPP_Isomerase"/>
    <property type="match status" value="1"/>
</dbReference>
<evidence type="ECO:0000256" key="1">
    <source>
        <dbReference type="ARBA" id="ARBA00004826"/>
    </source>
</evidence>
<dbReference type="GO" id="GO:0050992">
    <property type="term" value="P:dimethylallyl diphosphate biosynthetic process"/>
    <property type="evidence" value="ECO:0007669"/>
    <property type="project" value="UniProtKB-UniRule"/>
</dbReference>
<comment type="function">
    <text evidence="10">Catalyzes the 1,3-allylic rearrangement of the homoallylic substrate isopentenyl (IPP) to its highly electrophilic allylic isomer, dimethylallyl diphosphate (DMAPP).</text>
</comment>
<comment type="catalytic activity">
    <reaction evidence="10">
        <text>isopentenyl diphosphate = dimethylallyl diphosphate</text>
        <dbReference type="Rhea" id="RHEA:23284"/>
        <dbReference type="ChEBI" id="CHEBI:57623"/>
        <dbReference type="ChEBI" id="CHEBI:128769"/>
        <dbReference type="EC" id="5.3.3.2"/>
    </reaction>
</comment>
<organism evidence="13 14">
    <name type="scientific">Pseudomonas fluorescens</name>
    <dbReference type="NCBI Taxonomy" id="294"/>
    <lineage>
        <taxon>Bacteria</taxon>
        <taxon>Pseudomonadati</taxon>
        <taxon>Pseudomonadota</taxon>
        <taxon>Gammaproteobacteria</taxon>
        <taxon>Pseudomonadales</taxon>
        <taxon>Pseudomonadaceae</taxon>
        <taxon>Pseudomonas</taxon>
    </lineage>
</organism>
<dbReference type="InterPro" id="IPR011876">
    <property type="entry name" value="IsopentenylPP_isomerase_typ1"/>
</dbReference>
<dbReference type="InterPro" id="IPR000086">
    <property type="entry name" value="NUDIX_hydrolase_dom"/>
</dbReference>
<dbReference type="NCBIfam" id="NF002995">
    <property type="entry name" value="PRK03759.1"/>
    <property type="match status" value="1"/>
</dbReference>
<dbReference type="GO" id="GO:0005737">
    <property type="term" value="C:cytoplasm"/>
    <property type="evidence" value="ECO:0007669"/>
    <property type="project" value="UniProtKB-SubCell"/>
</dbReference>
<evidence type="ECO:0000313" key="14">
    <source>
        <dbReference type="Proteomes" id="UP000326611"/>
    </source>
</evidence>
<keyword evidence="7 10" id="KW-0464">Manganese</keyword>
<comment type="cofactor">
    <cofactor evidence="10">
        <name>Mg(2+)</name>
        <dbReference type="ChEBI" id="CHEBI:18420"/>
    </cofactor>
    <text evidence="10">Binds 1 Mg(2+) ion per subunit. The magnesium ion binds only when substrate is bound.</text>
</comment>
<dbReference type="PROSITE" id="PS51462">
    <property type="entry name" value="NUDIX"/>
    <property type="match status" value="1"/>
</dbReference>
<evidence type="ECO:0000256" key="7">
    <source>
        <dbReference type="ARBA" id="ARBA00023211"/>
    </source>
</evidence>
<comment type="pathway">
    <text evidence="1 10">Isoprenoid biosynthesis; dimethylallyl diphosphate biosynthesis; dimethylallyl diphosphate from isopentenyl diphosphate: step 1/1.</text>
</comment>
<keyword evidence="9 10" id="KW-0413">Isomerase</keyword>
<evidence type="ECO:0000256" key="4">
    <source>
        <dbReference type="ARBA" id="ARBA00022490"/>
    </source>
</evidence>
<evidence type="ECO:0000256" key="2">
    <source>
        <dbReference type="ARBA" id="ARBA00007579"/>
    </source>
</evidence>
<evidence type="ECO:0000256" key="8">
    <source>
        <dbReference type="ARBA" id="ARBA00023229"/>
    </source>
</evidence>
<feature type="active site" evidence="10 11">
    <location>
        <position position="65"/>
    </location>
</feature>
<proteinExistence type="inferred from homology"/>
<evidence type="ECO:0000256" key="5">
    <source>
        <dbReference type="ARBA" id="ARBA00022723"/>
    </source>
</evidence>
<evidence type="ECO:0000259" key="12">
    <source>
        <dbReference type="PROSITE" id="PS51462"/>
    </source>
</evidence>
<comment type="subcellular location">
    <subcellularLocation>
        <location evidence="10">Cytoplasm</location>
    </subcellularLocation>
</comment>
<feature type="active site" evidence="10 11">
    <location>
        <position position="113"/>
    </location>
</feature>
<evidence type="ECO:0000256" key="6">
    <source>
        <dbReference type="ARBA" id="ARBA00022842"/>
    </source>
</evidence>
<feature type="binding site" evidence="10">
    <location>
        <position position="85"/>
    </location>
    <ligand>
        <name>Mg(2+)</name>
        <dbReference type="ChEBI" id="CHEBI:18420"/>
    </ligand>
</feature>
<dbReference type="OrthoDB" id="9809458at2"/>
<sequence length="181" mass="20576">MEEQLILVDARDNPTGHAPKMRVHREGLLHRAFSIFIFDEKGRLLLQQRALGKYHSAGLWTNTCCGHPRHGEATRAAAKRRLSEEMGLDCQPMIEVTAFVYREQVSNELIEHEYDHVYVGLSRVDPVANPEEALDWKWVALTDIERDVRAEPGGYTVWFRTILQQQGVAGIGTWKTLVGSP</sequence>
<dbReference type="EC" id="5.3.3.2" evidence="3 10"/>
<dbReference type="GO" id="GO:0009240">
    <property type="term" value="P:isopentenyl diphosphate biosynthetic process"/>
    <property type="evidence" value="ECO:0007669"/>
    <property type="project" value="TreeGrafter"/>
</dbReference>
<reference evidence="13 14" key="1">
    <citation type="submission" date="2019-09" db="EMBL/GenBank/DDBJ databases">
        <authorList>
            <person name="Chandra G."/>
            <person name="Truman W A."/>
        </authorList>
    </citation>
    <scope>NUCLEOTIDE SEQUENCE [LARGE SCALE GENOMIC DNA]</scope>
    <source>
        <strain evidence="13">PS918</strain>
    </source>
</reference>
<dbReference type="PIRSF" id="PIRSF018427">
    <property type="entry name" value="Isopntndiph_ism"/>
    <property type="match status" value="1"/>
</dbReference>
<keyword evidence="4 10" id="KW-0963">Cytoplasm</keyword>
<evidence type="ECO:0000256" key="11">
    <source>
        <dbReference type="PIRSR" id="PIRSR018427-1"/>
    </source>
</evidence>
<dbReference type="InterPro" id="IPR015797">
    <property type="entry name" value="NUDIX_hydrolase-like_dom_sf"/>
</dbReference>
<dbReference type="RefSeq" id="WP_150768637.1">
    <property type="nucleotide sequence ID" value="NZ_CABVIY010000001.1"/>
</dbReference>
<evidence type="ECO:0000313" key="13">
    <source>
        <dbReference type="EMBL" id="VVP66767.1"/>
    </source>
</evidence>
<dbReference type="EMBL" id="CABVIY010000001">
    <property type="protein sequence ID" value="VVP66767.1"/>
    <property type="molecule type" value="Genomic_DNA"/>
</dbReference>
<accession>A0A5E7R0A1</accession>
<dbReference type="GO" id="GO:0046872">
    <property type="term" value="F:metal ion binding"/>
    <property type="evidence" value="ECO:0007669"/>
    <property type="project" value="UniProtKB-KW"/>
</dbReference>
<comment type="cofactor">
    <cofactor evidence="10">
        <name>Mn(2+)</name>
        <dbReference type="ChEBI" id="CHEBI:29035"/>
    </cofactor>
    <text evidence="10">Binds 1 Mn(2+) ion per subunit.</text>
</comment>
<feature type="binding site" evidence="10">
    <location>
        <position position="67"/>
    </location>
    <ligand>
        <name>Mn(2+)</name>
        <dbReference type="ChEBI" id="CHEBI:29035"/>
    </ligand>
</feature>
<dbReference type="GO" id="GO:0004452">
    <property type="term" value="F:isopentenyl-diphosphate delta-isomerase activity"/>
    <property type="evidence" value="ECO:0007669"/>
    <property type="project" value="UniProtKB-UniRule"/>
</dbReference>
<keyword evidence="8 10" id="KW-0414">Isoprene biosynthesis</keyword>
<feature type="binding site" evidence="10">
    <location>
        <position position="111"/>
    </location>
    <ligand>
        <name>Mn(2+)</name>
        <dbReference type="ChEBI" id="CHEBI:29035"/>
    </ligand>
</feature>
<dbReference type="InterPro" id="IPR056375">
    <property type="entry name" value="Idi_bact"/>
</dbReference>
<feature type="binding site" evidence="10">
    <location>
        <position position="113"/>
    </location>
    <ligand>
        <name>Mn(2+)</name>
        <dbReference type="ChEBI" id="CHEBI:29035"/>
    </ligand>
</feature>
<dbReference type="Pfam" id="PF00293">
    <property type="entry name" value="NUDIX"/>
    <property type="match status" value="1"/>
</dbReference>
<dbReference type="UniPathway" id="UPA00059">
    <property type="reaction ID" value="UER00104"/>
</dbReference>
<name>A0A5E7R0A1_PSEFL</name>
<dbReference type="NCBIfam" id="TIGR02150">
    <property type="entry name" value="IPP_isom_1"/>
    <property type="match status" value="1"/>
</dbReference>
<feature type="binding site" evidence="10">
    <location>
        <position position="30"/>
    </location>
    <ligand>
        <name>Mn(2+)</name>
        <dbReference type="ChEBI" id="CHEBI:29035"/>
    </ligand>
</feature>
<gene>
    <name evidence="10 13" type="primary">idi</name>
    <name evidence="13" type="ORF">PS918_00444</name>
</gene>
<feature type="binding site" evidence="10">
    <location>
        <position position="24"/>
    </location>
    <ligand>
        <name>Mn(2+)</name>
        <dbReference type="ChEBI" id="CHEBI:29035"/>
    </ligand>
</feature>